<keyword evidence="2" id="KW-1185">Reference proteome</keyword>
<reference evidence="1 2" key="1">
    <citation type="journal article" date="2002" name="Proc. Natl. Acad. Sci. U.S.A.">
        <title>The complete genome sequence of Chlorobium tepidum TLS, a photosynthetic, anaerobic, green-sulfur bacterium.</title>
        <authorList>
            <person name="Eisen J.A."/>
            <person name="Nelson K.E."/>
            <person name="Paulsen I.T."/>
            <person name="Heidelberg J.F."/>
            <person name="Wu M."/>
            <person name="Dodson R.J."/>
            <person name="Deboy R."/>
            <person name="Gwinn M.L."/>
            <person name="Nelson W.C."/>
            <person name="Haft D.H."/>
            <person name="Hickey E.K."/>
            <person name="Peterson J.D."/>
            <person name="Durkin A.S."/>
            <person name="Kolonay J.L."/>
            <person name="Yang F."/>
            <person name="Holt I."/>
            <person name="Umayam L.A."/>
            <person name="Mason T."/>
            <person name="Brenner M."/>
            <person name="Shea T.P."/>
            <person name="Parksey D."/>
            <person name="Nierman W.C."/>
            <person name="Feldblyum T.V."/>
            <person name="Hansen C.L."/>
            <person name="Craven M.B."/>
            <person name="Radune D."/>
            <person name="Vamathevan J."/>
            <person name="Khouri H."/>
            <person name="White O."/>
            <person name="Gruber T.M."/>
            <person name="Ketchum K.A."/>
            <person name="Venter J.C."/>
            <person name="Tettelin H."/>
            <person name="Bryant D.A."/>
            <person name="Fraser C.M."/>
        </authorList>
    </citation>
    <scope>NUCLEOTIDE SEQUENCE [LARGE SCALE GENOMIC DNA]</scope>
    <source>
        <strain evidence="2">ATCC 49652 / DSM 12025 / NBRC 103806 / TLS</strain>
    </source>
</reference>
<dbReference type="EMBL" id="AE006470">
    <property type="protein sequence ID" value="AAM72537.1"/>
    <property type="molecule type" value="Genomic_DNA"/>
</dbReference>
<evidence type="ECO:0000313" key="2">
    <source>
        <dbReference type="Proteomes" id="UP000001007"/>
    </source>
</evidence>
<organism evidence="1 2">
    <name type="scientific">Chlorobaculum tepidum (strain ATCC 49652 / DSM 12025 / NBRC 103806 / TLS)</name>
    <name type="common">Chlorobium tepidum</name>
    <dbReference type="NCBI Taxonomy" id="194439"/>
    <lineage>
        <taxon>Bacteria</taxon>
        <taxon>Pseudomonadati</taxon>
        <taxon>Chlorobiota</taxon>
        <taxon>Chlorobiia</taxon>
        <taxon>Chlorobiales</taxon>
        <taxon>Chlorobiaceae</taxon>
        <taxon>Chlorobaculum</taxon>
    </lineage>
</organism>
<gene>
    <name evidence="1" type="ordered locus">CT1307</name>
</gene>
<dbReference type="AlphaFoldDB" id="Q8KCV3"/>
<dbReference type="HOGENOM" id="CLU_3388737_0_0_10"/>
<dbReference type="STRING" id="194439.CT1307"/>
<protein>
    <submittedName>
        <fullName evidence="1">Uncharacterized protein</fullName>
    </submittedName>
</protein>
<sequence>MTRKKEKMDNAATQPGAVINQFSMKFEGRVTL</sequence>
<dbReference type="EnsemblBacteria" id="AAM72537">
    <property type="protein sequence ID" value="AAM72537"/>
    <property type="gene ID" value="CT1307"/>
</dbReference>
<dbReference type="Proteomes" id="UP000001007">
    <property type="component" value="Chromosome"/>
</dbReference>
<accession>Q8KCV3</accession>
<dbReference type="KEGG" id="cte:CT1307"/>
<name>Q8KCV3_CHLTE</name>
<proteinExistence type="predicted"/>
<evidence type="ECO:0000313" key="1">
    <source>
        <dbReference type="EMBL" id="AAM72537.1"/>
    </source>
</evidence>